<dbReference type="AlphaFoldDB" id="A0A1E1IRK2"/>
<name>A0A1E1IRK2_LEIGU</name>
<evidence type="ECO:0000313" key="2">
    <source>
        <dbReference type="EMBL" id="CCM13898.1"/>
    </source>
</evidence>
<reference evidence="2" key="1">
    <citation type="submission" date="2012-08" db="EMBL/GenBank/DDBJ databases">
        <title>Comparative genomics of metastatic and non-metastatic Leishmania guyanensis provides insights into polygenic factors involved in Leishmania RNA virus infection.</title>
        <authorList>
            <person name="Smith D."/>
            <person name="Hertz-Fowler C."/>
            <person name="Martin R."/>
            <person name="Dickens N."/>
            <person name="Fasel N."/>
            <person name="Falquet L."/>
            <person name="Beverley S."/>
            <person name="Zangger H."/>
            <person name="Calderon-Copete S."/>
            <person name="Mottram J."/>
            <person name="Xenarios I."/>
        </authorList>
    </citation>
    <scope>NUCLEOTIDE SEQUENCE</scope>
    <source>
        <strain evidence="2">MHOM/BR/75/M4147/SSU:IR2SAT-LUC</strain>
    </source>
</reference>
<dbReference type="SUPFAM" id="SSF49599">
    <property type="entry name" value="TRAF domain-like"/>
    <property type="match status" value="1"/>
</dbReference>
<dbReference type="EMBL" id="CALQ01000397">
    <property type="protein sequence ID" value="CCM13898.1"/>
    <property type="molecule type" value="Genomic_DNA"/>
</dbReference>
<protein>
    <submittedName>
        <fullName evidence="2">Uncharacterized protein</fullName>
    </submittedName>
</protein>
<accession>A0A1E1IRK2</accession>
<proteinExistence type="predicted"/>
<organism evidence="2">
    <name type="scientific">Leishmania guyanensis</name>
    <dbReference type="NCBI Taxonomy" id="5670"/>
    <lineage>
        <taxon>Eukaryota</taxon>
        <taxon>Discoba</taxon>
        <taxon>Euglenozoa</taxon>
        <taxon>Kinetoplastea</taxon>
        <taxon>Metakinetoplastina</taxon>
        <taxon>Trypanosomatida</taxon>
        <taxon>Trypanosomatidae</taxon>
        <taxon>Leishmaniinae</taxon>
        <taxon>Leishmania</taxon>
        <taxon>Leishmania guyanensis species complex</taxon>
    </lineage>
</organism>
<gene>
    <name evidence="2" type="primary">LgM4147LRVhigh.14.00470.00360</name>
    <name evidence="2" type="ORF">BN36_1414080</name>
</gene>
<evidence type="ECO:0000256" key="1">
    <source>
        <dbReference type="SAM" id="MobiDB-lite"/>
    </source>
</evidence>
<sequence length="311" mass="35630">MGLFGKDRVGIFKPTDHTGRNFTWTIYNFSSHAPGTVLDSKNIVCFRNVKFHLHLSLSKAGDIGFYIHFKDPPVPKYSYLFMNVQEETMRQQTAHTIPENSVRCGHWNVCNLNDMKEFLGKDDTLIVIFTFDNDKLTVDKENDDNTITVLWKIPRLCKQYLCPYSSRGFYLNNSLIVVRLDTKCKSSNARAKYNHKDVFAYIIFLFCRKSTIPPHTIELVDADGDPYYTLEKNDGESAPIPLVERHVVDENLSQNGALFVRITFATTTNPLELLNAHNDAGNNDMDEQHDGSNDETVELGEKKEVYNLMEN</sequence>
<feature type="region of interest" description="Disordered" evidence="1">
    <location>
        <begin position="277"/>
        <end position="299"/>
    </location>
</feature>